<dbReference type="EMBL" id="AP022597">
    <property type="protein sequence ID" value="BBY70755.1"/>
    <property type="molecule type" value="Genomic_DNA"/>
</dbReference>
<reference evidence="1 2" key="1">
    <citation type="journal article" date="2019" name="Emerg. Microbes Infect.">
        <title>Comprehensive subspecies identification of 175 nontuberculous mycobacteria species based on 7547 genomic profiles.</title>
        <authorList>
            <person name="Matsumoto Y."/>
            <person name="Kinjo T."/>
            <person name="Motooka D."/>
            <person name="Nabeya D."/>
            <person name="Jung N."/>
            <person name="Uechi K."/>
            <person name="Horii T."/>
            <person name="Iida T."/>
            <person name="Fujita J."/>
            <person name="Nakamura S."/>
        </authorList>
    </citation>
    <scope>NUCLEOTIDE SEQUENCE [LARGE SCALE GENOMIC DNA]</scope>
    <source>
        <strain evidence="1 2">JCM 30622</strain>
    </source>
</reference>
<name>A0ABM8HN27_9MYCO</name>
<evidence type="ECO:0000313" key="1">
    <source>
        <dbReference type="EMBL" id="BBY70755.1"/>
    </source>
</evidence>
<protein>
    <submittedName>
        <fullName evidence="1">Uncharacterized protein</fullName>
    </submittedName>
</protein>
<accession>A0ABM8HN27</accession>
<keyword evidence="2" id="KW-1185">Reference proteome</keyword>
<dbReference type="Proteomes" id="UP000466578">
    <property type="component" value="Chromosome"/>
</dbReference>
<evidence type="ECO:0000313" key="2">
    <source>
        <dbReference type="Proteomes" id="UP000466578"/>
    </source>
</evidence>
<proteinExistence type="predicted"/>
<sequence>MRVSRRFRKALCIEALRAFVFQNDSARAGFVECTEDAKRGRTPVGARPRFTETRRQAQLDPTALSVLAMLLPAD</sequence>
<organism evidence="1 2">
    <name type="scientific">Mycobacterium paraintracellulare</name>
    <dbReference type="NCBI Taxonomy" id="1138383"/>
    <lineage>
        <taxon>Bacteria</taxon>
        <taxon>Bacillati</taxon>
        <taxon>Actinomycetota</taxon>
        <taxon>Actinomycetes</taxon>
        <taxon>Mycobacteriales</taxon>
        <taxon>Mycobacteriaceae</taxon>
        <taxon>Mycobacterium</taxon>
        <taxon>Mycobacterium avium complex (MAC)</taxon>
    </lineage>
</organism>
<gene>
    <name evidence="1" type="ORF">MPRI_29420</name>
</gene>